<feature type="domain" description="Ig-like" evidence="6">
    <location>
        <begin position="24"/>
        <end position="143"/>
    </location>
</feature>
<protein>
    <submittedName>
        <fullName evidence="7">Fc of IgA and IgM receptor</fullName>
    </submittedName>
</protein>
<dbReference type="InterPro" id="IPR036179">
    <property type="entry name" value="Ig-like_dom_sf"/>
</dbReference>
<name>A0A7J8BD81_ROUAE</name>
<dbReference type="AlphaFoldDB" id="A0A7J8BD81"/>
<dbReference type="EMBL" id="JACASE010000017">
    <property type="protein sequence ID" value="KAF6396668.1"/>
    <property type="molecule type" value="Genomic_DNA"/>
</dbReference>
<dbReference type="Pfam" id="PF07686">
    <property type="entry name" value="V-set"/>
    <property type="match status" value="1"/>
</dbReference>
<evidence type="ECO:0000259" key="6">
    <source>
        <dbReference type="PROSITE" id="PS50835"/>
    </source>
</evidence>
<comment type="caution">
    <text evidence="7">The sequence shown here is derived from an EMBL/GenBank/DDBJ whole genome shotgun (WGS) entry which is preliminary data.</text>
</comment>
<dbReference type="GO" id="GO:0005886">
    <property type="term" value="C:plasma membrane"/>
    <property type="evidence" value="ECO:0007669"/>
    <property type="project" value="TreeGrafter"/>
</dbReference>
<evidence type="ECO:0000256" key="3">
    <source>
        <dbReference type="ARBA" id="ARBA00023136"/>
    </source>
</evidence>
<dbReference type="InterPro" id="IPR007110">
    <property type="entry name" value="Ig-like_dom"/>
</dbReference>
<reference evidence="7 8" key="1">
    <citation type="journal article" date="2020" name="Nature">
        <title>Six reference-quality genomes reveal evolution of bat adaptations.</title>
        <authorList>
            <person name="Jebb D."/>
            <person name="Huang Z."/>
            <person name="Pippel M."/>
            <person name="Hughes G.M."/>
            <person name="Lavrichenko K."/>
            <person name="Devanna P."/>
            <person name="Winkler S."/>
            <person name="Jermiin L.S."/>
            <person name="Skirmuntt E.C."/>
            <person name="Katzourakis A."/>
            <person name="Burkitt-Gray L."/>
            <person name="Ray D.A."/>
            <person name="Sullivan K.A.M."/>
            <person name="Roscito J.G."/>
            <person name="Kirilenko B.M."/>
            <person name="Davalos L.M."/>
            <person name="Corthals A.P."/>
            <person name="Power M.L."/>
            <person name="Jones G."/>
            <person name="Ransome R.D."/>
            <person name="Dechmann D.K.N."/>
            <person name="Locatelli A.G."/>
            <person name="Puechmaille S.J."/>
            <person name="Fedrigo O."/>
            <person name="Jarvis E.D."/>
            <person name="Hiller M."/>
            <person name="Vernes S.C."/>
            <person name="Myers E.W."/>
            <person name="Teeling E.C."/>
        </authorList>
    </citation>
    <scope>NUCLEOTIDE SEQUENCE [LARGE SCALE GENOMIC DNA]</scope>
    <source>
        <strain evidence="7">MRouAeg1</strain>
        <tissue evidence="7">Muscle</tissue>
    </source>
</reference>
<dbReference type="Gene3D" id="2.60.40.10">
    <property type="entry name" value="Immunoglobulins"/>
    <property type="match status" value="1"/>
</dbReference>
<evidence type="ECO:0000313" key="7">
    <source>
        <dbReference type="EMBL" id="KAF6396668.1"/>
    </source>
</evidence>
<dbReference type="CDD" id="cd05716">
    <property type="entry name" value="IgV_pIgR_like"/>
    <property type="match status" value="1"/>
</dbReference>
<organism evidence="7 8">
    <name type="scientific">Rousettus aegyptiacus</name>
    <name type="common">Egyptian fruit bat</name>
    <name type="synonym">Pteropus aegyptiacus</name>
    <dbReference type="NCBI Taxonomy" id="9407"/>
    <lineage>
        <taxon>Eukaryota</taxon>
        <taxon>Metazoa</taxon>
        <taxon>Chordata</taxon>
        <taxon>Craniata</taxon>
        <taxon>Vertebrata</taxon>
        <taxon>Euteleostomi</taxon>
        <taxon>Mammalia</taxon>
        <taxon>Eutheria</taxon>
        <taxon>Laurasiatheria</taxon>
        <taxon>Chiroptera</taxon>
        <taxon>Yinpterochiroptera</taxon>
        <taxon>Pteropodoidea</taxon>
        <taxon>Pteropodidae</taxon>
        <taxon>Rousettinae</taxon>
        <taxon>Rousettus</taxon>
    </lineage>
</organism>
<dbReference type="PANTHER" id="PTHR11860:SF49">
    <property type="entry name" value="HIGH AFFINITY IMMUNOGLOBULIN ALPHA AND IMMUNOGLOBULIN MU FC RECEPTOR"/>
    <property type="match status" value="1"/>
</dbReference>
<accession>A0A7J8BD81</accession>
<dbReference type="PANTHER" id="PTHR11860">
    <property type="entry name" value="POLYMERIC-IMMUNOGLOBULIN RECEPTOR"/>
    <property type="match status" value="1"/>
</dbReference>
<feature type="compositionally biased region" description="Basic and acidic residues" evidence="4">
    <location>
        <begin position="271"/>
        <end position="292"/>
    </location>
</feature>
<evidence type="ECO:0000256" key="2">
    <source>
        <dbReference type="ARBA" id="ARBA00022692"/>
    </source>
</evidence>
<dbReference type="InterPro" id="IPR050671">
    <property type="entry name" value="CD300_family_receptors"/>
</dbReference>
<evidence type="ECO:0000256" key="1">
    <source>
        <dbReference type="ARBA" id="ARBA00004370"/>
    </source>
</evidence>
<feature type="signal peptide" evidence="5">
    <location>
        <begin position="1"/>
        <end position="37"/>
    </location>
</feature>
<dbReference type="Proteomes" id="UP000593571">
    <property type="component" value="Unassembled WGS sequence"/>
</dbReference>
<dbReference type="InterPro" id="IPR013106">
    <property type="entry name" value="Ig_V-set"/>
</dbReference>
<evidence type="ECO:0000313" key="8">
    <source>
        <dbReference type="Proteomes" id="UP000593571"/>
    </source>
</evidence>
<evidence type="ECO:0000256" key="4">
    <source>
        <dbReference type="SAM" id="MobiDB-lite"/>
    </source>
</evidence>
<dbReference type="InterPro" id="IPR013783">
    <property type="entry name" value="Ig-like_fold"/>
</dbReference>
<keyword evidence="8" id="KW-1185">Reference proteome</keyword>
<keyword evidence="2" id="KW-0812">Transmembrane</keyword>
<dbReference type="SMART" id="SM00409">
    <property type="entry name" value="IG"/>
    <property type="match status" value="1"/>
</dbReference>
<keyword evidence="7" id="KW-0675">Receptor</keyword>
<dbReference type="GO" id="GO:0004888">
    <property type="term" value="F:transmembrane signaling receptor activity"/>
    <property type="evidence" value="ECO:0007669"/>
    <property type="project" value="TreeGrafter"/>
</dbReference>
<evidence type="ECO:0000256" key="5">
    <source>
        <dbReference type="SAM" id="SignalP"/>
    </source>
</evidence>
<keyword evidence="3" id="KW-0472">Membrane</keyword>
<feature type="region of interest" description="Disordered" evidence="4">
    <location>
        <begin position="172"/>
        <end position="223"/>
    </location>
</feature>
<comment type="subcellular location">
    <subcellularLocation>
        <location evidence="1">Membrane</location>
    </subcellularLocation>
</comment>
<feature type="region of interest" description="Disordered" evidence="4">
    <location>
        <begin position="268"/>
        <end position="292"/>
    </location>
</feature>
<dbReference type="SUPFAM" id="SSF48726">
    <property type="entry name" value="Immunoglobulin"/>
    <property type="match status" value="1"/>
</dbReference>
<dbReference type="PROSITE" id="PS50835">
    <property type="entry name" value="IG_LIKE"/>
    <property type="match status" value="1"/>
</dbReference>
<gene>
    <name evidence="7" type="ORF">HJG63_005054</name>
</gene>
<keyword evidence="5" id="KW-0732">Signal</keyword>
<sequence>MGGEAPAKPGEQKVANQRAGWRMPILLILCLLQAVNSLEGPRLVSGKPGDTVTFQCRYNRSPINRHQRKYWCRLRPLTWLCPTVVSTNHYAHPHYGARVALSDFPQNGFFVVRLSQLSPEDAGSYRCGIGNRNDVLFSSMNLTISAGAPGTIPRVTPASGELVRRSIGIASPATNRWNPGTAQTTGRQEPGWDRVGLTPGISKRTASAKRRQTPGTTGAVGADPVSQVESTMWAAVPIPESLASATGGMSNTTEGVWAWGTIGSVANSARASEEGRETGTTEADRPREEAERVRTGLGADWMITGTSRPSTLVSEKWAWETLQEARLVSKPQALGSIERSTPAAAVWTLGPTSIEMASVEGSTKGVLDSPAGDSGPQAMPSQELAAGPLQPPGTGFSTNRASPAETVSRVLTPVSTVLFSLMLAALVL</sequence>
<feature type="chain" id="PRO_5029557980" evidence="5">
    <location>
        <begin position="38"/>
        <end position="428"/>
    </location>
</feature>
<proteinExistence type="predicted"/>
<dbReference type="InterPro" id="IPR003599">
    <property type="entry name" value="Ig_sub"/>
</dbReference>
<feature type="compositionally biased region" description="Polar residues" evidence="4">
    <location>
        <begin position="172"/>
        <end position="187"/>
    </location>
</feature>
<feature type="region of interest" description="Disordered" evidence="4">
    <location>
        <begin position="363"/>
        <end position="401"/>
    </location>
</feature>